<protein>
    <submittedName>
        <fullName evidence="1">Uncharacterized protein</fullName>
    </submittedName>
</protein>
<organism evidence="1">
    <name type="scientific">Arundo donax</name>
    <name type="common">Giant reed</name>
    <name type="synonym">Donax arundinaceus</name>
    <dbReference type="NCBI Taxonomy" id="35708"/>
    <lineage>
        <taxon>Eukaryota</taxon>
        <taxon>Viridiplantae</taxon>
        <taxon>Streptophyta</taxon>
        <taxon>Embryophyta</taxon>
        <taxon>Tracheophyta</taxon>
        <taxon>Spermatophyta</taxon>
        <taxon>Magnoliopsida</taxon>
        <taxon>Liliopsida</taxon>
        <taxon>Poales</taxon>
        <taxon>Poaceae</taxon>
        <taxon>PACMAD clade</taxon>
        <taxon>Arundinoideae</taxon>
        <taxon>Arundineae</taxon>
        <taxon>Arundo</taxon>
    </lineage>
</organism>
<name>A0A0A9I3R4_ARUDO</name>
<evidence type="ECO:0000313" key="1">
    <source>
        <dbReference type="EMBL" id="JAE39823.1"/>
    </source>
</evidence>
<dbReference type="AlphaFoldDB" id="A0A0A9I3R4"/>
<sequence length="28" mass="3146">MNQQSSFPLQYQAIASGSTYKQYTMGSK</sequence>
<reference evidence="1" key="1">
    <citation type="submission" date="2014-09" db="EMBL/GenBank/DDBJ databases">
        <authorList>
            <person name="Magalhaes I.L.F."/>
            <person name="Oliveira U."/>
            <person name="Santos F.R."/>
            <person name="Vidigal T.H.D.A."/>
            <person name="Brescovit A.D."/>
            <person name="Santos A.J."/>
        </authorList>
    </citation>
    <scope>NUCLEOTIDE SEQUENCE</scope>
    <source>
        <tissue evidence="1">Shoot tissue taken approximately 20 cm above the soil surface</tissue>
    </source>
</reference>
<dbReference type="EMBL" id="GBRH01158073">
    <property type="protein sequence ID" value="JAE39823.1"/>
    <property type="molecule type" value="Transcribed_RNA"/>
</dbReference>
<proteinExistence type="predicted"/>
<accession>A0A0A9I3R4</accession>
<reference evidence="1" key="2">
    <citation type="journal article" date="2015" name="Data Brief">
        <title>Shoot transcriptome of the giant reed, Arundo donax.</title>
        <authorList>
            <person name="Barrero R.A."/>
            <person name="Guerrero F.D."/>
            <person name="Moolhuijzen P."/>
            <person name="Goolsby J.A."/>
            <person name="Tidwell J."/>
            <person name="Bellgard S.E."/>
            <person name="Bellgard M.I."/>
        </authorList>
    </citation>
    <scope>NUCLEOTIDE SEQUENCE</scope>
    <source>
        <tissue evidence="1">Shoot tissue taken approximately 20 cm above the soil surface</tissue>
    </source>
</reference>